<protein>
    <recommendedName>
        <fullName evidence="3">Transmembrane protein</fullName>
    </recommendedName>
</protein>
<reference evidence="2" key="1">
    <citation type="submission" date="2018-07" db="EMBL/GenBank/DDBJ databases">
        <authorList>
            <consortium name="Genoscope - CEA"/>
            <person name="William W."/>
        </authorList>
    </citation>
    <scope>NUCLEOTIDE SEQUENCE</scope>
    <source>
        <strain evidence="2">IK1</strain>
    </source>
</reference>
<name>A0A653AH82_9BACT</name>
<evidence type="ECO:0000256" key="1">
    <source>
        <dbReference type="SAM" id="Phobius"/>
    </source>
</evidence>
<feature type="transmembrane region" description="Helical" evidence="1">
    <location>
        <begin position="142"/>
        <end position="162"/>
    </location>
</feature>
<keyword evidence="1" id="KW-1133">Transmembrane helix</keyword>
<keyword evidence="1" id="KW-0812">Transmembrane</keyword>
<feature type="transmembrane region" description="Helical" evidence="1">
    <location>
        <begin position="168"/>
        <end position="187"/>
    </location>
</feature>
<evidence type="ECO:0000313" key="2">
    <source>
        <dbReference type="EMBL" id="VBB47196.1"/>
    </source>
</evidence>
<evidence type="ECO:0008006" key="3">
    <source>
        <dbReference type="Google" id="ProtNLM"/>
    </source>
</evidence>
<feature type="transmembrane region" description="Helical" evidence="1">
    <location>
        <begin position="119"/>
        <end position="137"/>
    </location>
</feature>
<sequence>MEDRQLNEKESLELISQMIRNTQQRFQKQNAAPFLVFGYVTVMLSVIIWYLIRITDNYNWNLLWFSIPVFGFLGLKLFFPARRKMVKTFIDTTIHYVWLVCGITMILLSILAFFKNLPVLFLILVIISIATTITGLISKMKFIIFAGILNILSSGLILFGVVKGINQILLFGAIFFVVMVLPGHILYSRKNNNHV</sequence>
<accession>A0A653AH82</accession>
<organism evidence="2">
    <name type="scientific">uncultured Paludibacter sp</name>
    <dbReference type="NCBI Taxonomy" id="497635"/>
    <lineage>
        <taxon>Bacteria</taxon>
        <taxon>Pseudomonadati</taxon>
        <taxon>Bacteroidota</taxon>
        <taxon>Bacteroidia</taxon>
        <taxon>Bacteroidales</taxon>
        <taxon>Paludibacteraceae</taxon>
        <taxon>Paludibacter</taxon>
        <taxon>environmental samples</taxon>
    </lineage>
</organism>
<keyword evidence="1" id="KW-0472">Membrane</keyword>
<feature type="transmembrane region" description="Helical" evidence="1">
    <location>
        <begin position="58"/>
        <end position="81"/>
    </location>
</feature>
<dbReference type="EMBL" id="UPXZ01000037">
    <property type="protein sequence ID" value="VBB47196.1"/>
    <property type="molecule type" value="Genomic_DNA"/>
</dbReference>
<proteinExistence type="predicted"/>
<feature type="transmembrane region" description="Helical" evidence="1">
    <location>
        <begin position="31"/>
        <end position="52"/>
    </location>
</feature>
<gene>
    <name evidence="2" type="ORF">TRIP_D420094</name>
</gene>
<dbReference type="AlphaFoldDB" id="A0A653AH82"/>
<feature type="transmembrane region" description="Helical" evidence="1">
    <location>
        <begin position="93"/>
        <end position="113"/>
    </location>
</feature>